<reference evidence="7" key="1">
    <citation type="submission" date="2025-08" db="UniProtKB">
        <authorList>
            <consortium name="RefSeq"/>
        </authorList>
    </citation>
    <scope>IDENTIFICATION</scope>
</reference>
<dbReference type="PROSITE" id="PS51444">
    <property type="entry name" value="FH2"/>
    <property type="match status" value="1"/>
</dbReference>
<keyword evidence="1" id="KW-0009">Actin-binding</keyword>
<dbReference type="InterPro" id="IPR056771">
    <property type="entry name" value="FH3_FHOD1-3-like"/>
</dbReference>
<feature type="compositionally biased region" description="Basic residues" evidence="2">
    <location>
        <begin position="1363"/>
        <end position="1378"/>
    </location>
</feature>
<organism evidence="6 7">
    <name type="scientific">Ceratotherium simum simum</name>
    <name type="common">Southern white rhinoceros</name>
    <dbReference type="NCBI Taxonomy" id="73337"/>
    <lineage>
        <taxon>Eukaryota</taxon>
        <taxon>Metazoa</taxon>
        <taxon>Chordata</taxon>
        <taxon>Craniata</taxon>
        <taxon>Vertebrata</taxon>
        <taxon>Euteleostomi</taxon>
        <taxon>Mammalia</taxon>
        <taxon>Eutheria</taxon>
        <taxon>Laurasiatheria</taxon>
        <taxon>Perissodactyla</taxon>
        <taxon>Rhinocerotidae</taxon>
        <taxon>Ceratotherium</taxon>
    </lineage>
</organism>
<feature type="region of interest" description="Disordered" evidence="2">
    <location>
        <begin position="733"/>
        <end position="765"/>
    </location>
</feature>
<evidence type="ECO:0000313" key="6">
    <source>
        <dbReference type="Proteomes" id="UP000694910"/>
    </source>
</evidence>
<feature type="compositionally biased region" description="Low complexity" evidence="2">
    <location>
        <begin position="490"/>
        <end position="514"/>
    </location>
</feature>
<feature type="compositionally biased region" description="Basic and acidic residues" evidence="2">
    <location>
        <begin position="412"/>
        <end position="425"/>
    </location>
</feature>
<accession>A0ABM1CBA7</accession>
<dbReference type="InterPro" id="IPR014768">
    <property type="entry name" value="GBD/FH3_dom"/>
</dbReference>
<evidence type="ECO:0000313" key="7">
    <source>
        <dbReference type="RefSeq" id="XP_014636838.1"/>
    </source>
</evidence>
<dbReference type="PANTHER" id="PTHR45920:SF3">
    <property type="entry name" value="FH1_FH2 DOMAIN-CONTAINING PROTEIN 3"/>
    <property type="match status" value="1"/>
</dbReference>
<evidence type="ECO:0000259" key="4">
    <source>
        <dbReference type="PROSITE" id="PS51232"/>
    </source>
</evidence>
<evidence type="ECO:0000256" key="1">
    <source>
        <dbReference type="ARBA" id="ARBA00023203"/>
    </source>
</evidence>
<evidence type="ECO:0000259" key="5">
    <source>
        <dbReference type="PROSITE" id="PS51444"/>
    </source>
</evidence>
<sequence length="1400" mass="156981">MATLACRVQFLDDTDPFNSTNFPEPSRPPLFTFREDLALGTQLAGVHRLLRAPHKLDDCTLQLSHNGTYLDLEATLAEQRDELEGFQDDAGRGKKHSIILRTQLSVRVHACIEKLYNSTGRDLRRALFSLKQIFQDDKDLVHEFVVAEGLTCLIKVGAEADQNYQNYILRALGQIMLYVDGMNGVINHNETIQWLYTLIGSKFRLVVKTALKLLLVFVEYSESNAPLLIQAVSAVDTKRGVKPWSNIMEILEEKDGVDTELLVYAMTLVNKTLSGLPDQDSFYDVVDCLEELGIAAVSQRHLNKKGTDLDLVEQLNIYEVALRHEDGDETAEPPPTGCRDRRRASVCSSGGGEHRGLDRRRSRRHSVQSIKSPLSPPTSPCSQSAPGFKPSQVRDLSDKSSLSGLLTSSFRQHQESLAAERERRRQEREERLQRIEREERNKFNREYLDKREEQRQAREERYKYLEQLAAEAHEKELRSRSTSRGRADLSLDLTSPAAPASPSHLSHSPPSLDSQEALTVSSSSPGTPQHPKVTAGNPEPKLEAEPEPEAEVGQVAHEASREIAPARVATESEVERAVEQEPEERASLSEKERQNEEVNERDNCSASSISSSSSTLEREEKEDKLSRDRGTGLWSAGVQDAGVNEQCGDILTNKRFMLDMLYAHNRKPTDDEEKGEGETGRTEQGAEAVSSLASRISTLQANSLAQDESVRRVDVGCLDNRGSVKAFAEKFNSGDLGRGSVSTDTEPDDKVPEKASTQPKTESDYIWDQLMANPRELRIQDMDFTDLGEEDDVDVLDVDLGPREAPGPPPPPPPTFLGLPPPPPPPLLDSMPPPPVPGNLLAPPPVFNAPQGLGWPQVPRGQPAFTKKKKTIRLFWNEVRPFEWPCKNNRHCREFLWSKLEPIKVDTSRLEHLFESKSKELSVSKKTAADGKRQEIIVLDSKRSNAINIGLTVLPPPRTIKIAILNFDEYALNKEGIEKILTMIPTEEEKQKIQEAQLANPEVPLGSAEQFLLTLSSISELSARLHLWAFKMDYETTEKEVAEPLLDLKEGIDQLENNKTLGFILSTLLAIGNFLNGTNAKAFELSYLEKVPEVKDTVHKQSLLHHVCTMVVENFPESSDLYSEIGAVTRSAKVDFDQLQDNLCQMERRCKASWDHLKAIAKHEMKPVLKQRMSEFLKDCAERIIILKIVHRRIINRFHSFLLFMGHPPYAIREVNINKFCRIISEFALEYRTTRERVLQQKQKRANHRERNKTRGKMITDSGKFSGSSPPPPSQPQGLSYAEDAAEHENMKAVLKTSSPAVEDATPVLGVRTRSRASRGSTSSWTMGTDDSPNVTDDAADEIMDRIVKSATQVPSQRVVPRERKRSRANRKSLRRTLKSGLTPEEARALGLVGTSELQL</sequence>
<feature type="compositionally biased region" description="Basic residues" evidence="2">
    <location>
        <begin position="357"/>
        <end position="366"/>
    </location>
</feature>
<dbReference type="SMART" id="SM00498">
    <property type="entry name" value="FH2"/>
    <property type="match status" value="1"/>
</dbReference>
<feature type="compositionally biased region" description="Pro residues" evidence="2">
    <location>
        <begin position="805"/>
        <end position="837"/>
    </location>
</feature>
<dbReference type="PROSITE" id="PS51232">
    <property type="entry name" value="GBD_FH3"/>
    <property type="match status" value="1"/>
</dbReference>
<dbReference type="InterPro" id="IPR042201">
    <property type="entry name" value="FH2_Formin_sf"/>
</dbReference>
<dbReference type="InterPro" id="IPR014767">
    <property type="entry name" value="DAD_dom"/>
</dbReference>
<keyword evidence="6" id="KW-1185">Reference proteome</keyword>
<feature type="region of interest" description="Disordered" evidence="2">
    <location>
        <begin position="1240"/>
        <end position="1284"/>
    </location>
</feature>
<dbReference type="Proteomes" id="UP000694910">
    <property type="component" value="Unplaced"/>
</dbReference>
<feature type="region of interest" description="Disordered" evidence="2">
    <location>
        <begin position="666"/>
        <end position="691"/>
    </location>
</feature>
<feature type="region of interest" description="Disordered" evidence="2">
    <location>
        <begin position="798"/>
        <end position="837"/>
    </location>
</feature>
<dbReference type="InterPro" id="IPR015425">
    <property type="entry name" value="FH2_Formin"/>
</dbReference>
<dbReference type="Gene3D" id="1.25.10.10">
    <property type="entry name" value="Leucine-rich Repeat Variant"/>
    <property type="match status" value="1"/>
</dbReference>
<feature type="region of interest" description="Disordered" evidence="2">
    <location>
        <begin position="472"/>
        <end position="635"/>
    </location>
</feature>
<feature type="compositionally biased region" description="Low complexity" evidence="2">
    <location>
        <begin position="399"/>
        <end position="409"/>
    </location>
</feature>
<feature type="compositionally biased region" description="Polar residues" evidence="2">
    <location>
        <begin position="516"/>
        <end position="527"/>
    </location>
</feature>
<dbReference type="InterPro" id="IPR016024">
    <property type="entry name" value="ARM-type_fold"/>
</dbReference>
<protein>
    <submittedName>
        <fullName evidence="7">FH1/FH2 domain-containing protein 3 isoform X2</fullName>
    </submittedName>
</protein>
<evidence type="ECO:0000256" key="2">
    <source>
        <dbReference type="SAM" id="MobiDB-lite"/>
    </source>
</evidence>
<feature type="domain" description="FH2" evidence="5">
    <location>
        <begin position="861"/>
        <end position="1257"/>
    </location>
</feature>
<dbReference type="InterPro" id="IPR011989">
    <property type="entry name" value="ARM-like"/>
</dbReference>
<dbReference type="GeneID" id="101401811"/>
<feature type="region of interest" description="Disordered" evidence="2">
    <location>
        <begin position="325"/>
        <end position="425"/>
    </location>
</feature>
<proteinExistence type="predicted"/>
<dbReference type="SUPFAM" id="SSF48371">
    <property type="entry name" value="ARM repeat"/>
    <property type="match status" value="1"/>
</dbReference>
<evidence type="ECO:0000259" key="3">
    <source>
        <dbReference type="PROSITE" id="PS51231"/>
    </source>
</evidence>
<dbReference type="RefSeq" id="XP_014636838.1">
    <property type="nucleotide sequence ID" value="XM_014781352.1"/>
</dbReference>
<feature type="compositionally biased region" description="Basic residues" evidence="2">
    <location>
        <begin position="1242"/>
        <end position="1256"/>
    </location>
</feature>
<dbReference type="InterPro" id="IPR041387">
    <property type="entry name" value="FHOD1_GBD_N"/>
</dbReference>
<dbReference type="SUPFAM" id="SSF101447">
    <property type="entry name" value="Formin homology 2 domain (FH2 domain)"/>
    <property type="match status" value="1"/>
</dbReference>
<feature type="region of interest" description="Disordered" evidence="2">
    <location>
        <begin position="1352"/>
        <end position="1387"/>
    </location>
</feature>
<dbReference type="PROSITE" id="PS51231">
    <property type="entry name" value="DAD"/>
    <property type="match status" value="1"/>
</dbReference>
<dbReference type="PANTHER" id="PTHR45920">
    <property type="entry name" value="FORMIN HOMOLOGY 2 DOMAIN CONTAINING, ISOFORM I"/>
    <property type="match status" value="1"/>
</dbReference>
<feature type="compositionally biased region" description="Basic and acidic residues" evidence="2">
    <location>
        <begin position="616"/>
        <end position="630"/>
    </location>
</feature>
<feature type="compositionally biased region" description="Low complexity" evidence="2">
    <location>
        <begin position="605"/>
        <end position="614"/>
    </location>
</feature>
<feature type="compositionally biased region" description="Basic and acidic residues" evidence="2">
    <location>
        <begin position="573"/>
        <end position="603"/>
    </location>
</feature>
<feature type="compositionally biased region" description="Basic and acidic residues" evidence="2">
    <location>
        <begin position="472"/>
        <end position="489"/>
    </location>
</feature>
<feature type="domain" description="DAD" evidence="3">
    <location>
        <begin position="1337"/>
        <end position="1369"/>
    </location>
</feature>
<feature type="region of interest" description="Disordered" evidence="2">
    <location>
        <begin position="1312"/>
        <end position="1335"/>
    </location>
</feature>
<gene>
    <name evidence="7" type="primary">LOC101401811</name>
</gene>
<feature type="domain" description="GBD/FH3" evidence="4">
    <location>
        <begin position="18"/>
        <end position="404"/>
    </location>
</feature>
<dbReference type="Pfam" id="PF24959">
    <property type="entry name" value="FH3_FHOD1-3"/>
    <property type="match status" value="1"/>
</dbReference>
<dbReference type="Gene3D" id="1.20.58.2220">
    <property type="entry name" value="Formin, FH2 domain"/>
    <property type="match status" value="1"/>
</dbReference>
<dbReference type="Pfam" id="PF02181">
    <property type="entry name" value="FH2"/>
    <property type="match status" value="1"/>
</dbReference>
<dbReference type="Pfam" id="PF18382">
    <property type="entry name" value="Formin_GBD_N"/>
    <property type="match status" value="1"/>
</dbReference>
<name>A0ABM1CBA7_CERSS</name>